<proteinExistence type="predicted"/>
<protein>
    <submittedName>
        <fullName evidence="1">Uncharacterized protein</fullName>
    </submittedName>
</protein>
<reference evidence="1" key="1">
    <citation type="submission" date="2018-01" db="EMBL/GenBank/DDBJ databases">
        <title>Draft genome sequence of Bandra megavirus.</title>
        <authorList>
            <person name="Chatterjee A."/>
            <person name="Yadav R."/>
            <person name="Kondabagil K."/>
        </authorList>
    </citation>
    <scope>NUCLEOTIDE SEQUENCE</scope>
    <source>
        <strain evidence="1">KK-1</strain>
    </source>
</reference>
<organism evidence="1">
    <name type="scientific">Bandra megavirus</name>
    <dbReference type="NCBI Taxonomy" id="2071566"/>
    <lineage>
        <taxon>Viruses</taxon>
        <taxon>Varidnaviria</taxon>
        <taxon>Bamfordvirae</taxon>
        <taxon>Nucleocytoviricota</taxon>
        <taxon>Megaviricetes</taxon>
        <taxon>Imitervirales</taxon>
        <taxon>Mimiviridae</taxon>
        <taxon>Megamimivirinae</taxon>
        <taxon>Megavirus</taxon>
    </lineage>
</organism>
<accession>A0A2K9V9U1</accession>
<evidence type="ECO:0000313" key="1">
    <source>
        <dbReference type="EMBL" id="AUV58982.1"/>
    </source>
</evidence>
<dbReference type="EMBL" id="MG779390">
    <property type="protein sequence ID" value="AUV58982.1"/>
    <property type="molecule type" value="Genomic_DNA"/>
</dbReference>
<sequence length="108" mass="12704">MGNAQTKYPITDTDVDDLIREKEKSGEKITDNCIDELMERGYHRQLYVAVKREIDSRLQEKSWSHIIVTDDDIQTLIEGKGENISDKDFDDYVQSRYHQFNDENDDLC</sequence>
<name>A0A2K9V9U1_9VIRU</name>